<comment type="caution">
    <text evidence="2">The sequence shown here is derived from an EMBL/GenBank/DDBJ whole genome shotgun (WGS) entry which is preliminary data.</text>
</comment>
<sequence>MGSPEGINVIHSPHAPSIAPTIRSAASINQALLNQLAVASPSPGGTPASLTAALHDILQGRSNDAGAEQRFKNLVVLALVLVAAGSVGQYLAAAEACADARMYAGAVARVMHKREWDLACLKGSGKGEGKREREREDELELGGRKKRMKLSPSVTSVSDDAGEYGDDENPSFGEPHPEFPNEEEEEEEIPHLVDLEVKNDQIEGDVSWCAHSGQAAMAALASELKWFEENYSAAAEGNQDVEQNDDNDAASQASNPFLESSAIKPKPSSDFDTLETISSTCVPITVGLIDERERSKLDLPVDRVRCDRELEKARKGLQKAEKKWDSRKNDAAMRVITCIAGCVGAIDATLDETEEEFMGLDGDSQGEDDEDVGVKGVLIATLAVAQATPAVCVTSDKWPAEGYNNAWAYPSSATISRPSHEPTSVRDHTLEAAQAQKTKQSQGQRRKKKRRRKGGTCDRPREVVLERNWESEADFWADVEGLEEGDEEEDGGEGRSSTNSNMFGLGTFKLFFNLFKGTEEWEDENPPDLSGVVQPVGADVRSLGPERMGKLKEEDRISSWLRSVTSSPKSTPEPLDSSEDASGPDQGQQPQTGVGPETSGSQAPDETPAEAQQEEGEQPEDSPMEDSSPRTRKLAAVWGSKKKRLSKAKKEASAKALEKARESIARRKQEQLVEERARAERAAAREAAIMNGEDVQGEMKRKQGSTNTKRKGRSKAQKRGECEGAGEGEGGRGRRNRRWRGPGGLLPYPPRLEFILIDGSKYAQNISRHRRMYMGIVKTELDGERESVYERMPYNEKLSVSMETRK</sequence>
<feature type="region of interest" description="Disordered" evidence="1">
    <location>
        <begin position="521"/>
        <end position="742"/>
    </location>
</feature>
<feature type="compositionally biased region" description="Basic residues" evidence="1">
    <location>
        <begin position="444"/>
        <end position="454"/>
    </location>
</feature>
<organism evidence="2 3">
    <name type="scientific">Coprinellus micaceus</name>
    <name type="common">Glistening ink-cap mushroom</name>
    <name type="synonym">Coprinus micaceus</name>
    <dbReference type="NCBI Taxonomy" id="71717"/>
    <lineage>
        <taxon>Eukaryota</taxon>
        <taxon>Fungi</taxon>
        <taxon>Dikarya</taxon>
        <taxon>Basidiomycota</taxon>
        <taxon>Agaricomycotina</taxon>
        <taxon>Agaricomycetes</taxon>
        <taxon>Agaricomycetidae</taxon>
        <taxon>Agaricales</taxon>
        <taxon>Agaricineae</taxon>
        <taxon>Psathyrellaceae</taxon>
        <taxon>Coprinellus</taxon>
    </lineage>
</organism>
<gene>
    <name evidence="2" type="ORF">FA13DRAFT_1720777</name>
</gene>
<dbReference type="AlphaFoldDB" id="A0A4Y7S6N0"/>
<accession>A0A4Y7S6N0</accession>
<feature type="compositionally biased region" description="Basic and acidic residues" evidence="1">
    <location>
        <begin position="125"/>
        <end position="136"/>
    </location>
</feature>
<feature type="region of interest" description="Disordered" evidence="1">
    <location>
        <begin position="241"/>
        <end position="270"/>
    </location>
</feature>
<feature type="compositionally biased region" description="Polar residues" evidence="1">
    <location>
        <begin position="249"/>
        <end position="258"/>
    </location>
</feature>
<feature type="compositionally biased region" description="Basic and acidic residues" evidence="1">
    <location>
        <begin position="547"/>
        <end position="557"/>
    </location>
</feature>
<feature type="region of interest" description="Disordered" evidence="1">
    <location>
        <begin position="432"/>
        <end position="459"/>
    </location>
</feature>
<feature type="compositionally biased region" description="Acidic residues" evidence="1">
    <location>
        <begin position="160"/>
        <end position="169"/>
    </location>
</feature>
<dbReference type="EMBL" id="QPFP01000319">
    <property type="protein sequence ID" value="TEB16902.1"/>
    <property type="molecule type" value="Genomic_DNA"/>
</dbReference>
<feature type="region of interest" description="Disordered" evidence="1">
    <location>
        <begin position="476"/>
        <end position="502"/>
    </location>
</feature>
<feature type="compositionally biased region" description="Basic and acidic residues" evidence="1">
    <location>
        <begin position="648"/>
        <end position="684"/>
    </location>
</feature>
<feature type="compositionally biased region" description="Polar residues" evidence="1">
    <location>
        <begin position="560"/>
        <end position="570"/>
    </location>
</feature>
<keyword evidence="3" id="KW-1185">Reference proteome</keyword>
<feature type="region of interest" description="Disordered" evidence="1">
    <location>
        <begin position="122"/>
        <end position="185"/>
    </location>
</feature>
<evidence type="ECO:0000256" key="1">
    <source>
        <dbReference type="SAM" id="MobiDB-lite"/>
    </source>
</evidence>
<dbReference type="Proteomes" id="UP000298030">
    <property type="component" value="Unassembled WGS sequence"/>
</dbReference>
<feature type="compositionally biased region" description="Basic residues" evidence="1">
    <location>
        <begin position="708"/>
        <end position="717"/>
    </location>
</feature>
<dbReference type="OrthoDB" id="10656448at2759"/>
<protein>
    <submittedName>
        <fullName evidence="2">Uncharacterized protein</fullName>
    </submittedName>
</protein>
<reference evidence="2 3" key="1">
    <citation type="journal article" date="2019" name="Nat. Ecol. Evol.">
        <title>Megaphylogeny resolves global patterns of mushroom evolution.</title>
        <authorList>
            <person name="Varga T."/>
            <person name="Krizsan K."/>
            <person name="Foldi C."/>
            <person name="Dima B."/>
            <person name="Sanchez-Garcia M."/>
            <person name="Sanchez-Ramirez S."/>
            <person name="Szollosi G.J."/>
            <person name="Szarkandi J.G."/>
            <person name="Papp V."/>
            <person name="Albert L."/>
            <person name="Andreopoulos W."/>
            <person name="Angelini C."/>
            <person name="Antonin V."/>
            <person name="Barry K.W."/>
            <person name="Bougher N.L."/>
            <person name="Buchanan P."/>
            <person name="Buyck B."/>
            <person name="Bense V."/>
            <person name="Catcheside P."/>
            <person name="Chovatia M."/>
            <person name="Cooper J."/>
            <person name="Damon W."/>
            <person name="Desjardin D."/>
            <person name="Finy P."/>
            <person name="Geml J."/>
            <person name="Haridas S."/>
            <person name="Hughes K."/>
            <person name="Justo A."/>
            <person name="Karasinski D."/>
            <person name="Kautmanova I."/>
            <person name="Kiss B."/>
            <person name="Kocsube S."/>
            <person name="Kotiranta H."/>
            <person name="LaButti K.M."/>
            <person name="Lechner B.E."/>
            <person name="Liimatainen K."/>
            <person name="Lipzen A."/>
            <person name="Lukacs Z."/>
            <person name="Mihaltcheva S."/>
            <person name="Morgado L.N."/>
            <person name="Niskanen T."/>
            <person name="Noordeloos M.E."/>
            <person name="Ohm R.A."/>
            <person name="Ortiz-Santana B."/>
            <person name="Ovrebo C."/>
            <person name="Racz N."/>
            <person name="Riley R."/>
            <person name="Savchenko A."/>
            <person name="Shiryaev A."/>
            <person name="Soop K."/>
            <person name="Spirin V."/>
            <person name="Szebenyi C."/>
            <person name="Tomsovsky M."/>
            <person name="Tulloss R.E."/>
            <person name="Uehling J."/>
            <person name="Grigoriev I.V."/>
            <person name="Vagvolgyi C."/>
            <person name="Papp T."/>
            <person name="Martin F.M."/>
            <person name="Miettinen O."/>
            <person name="Hibbett D.S."/>
            <person name="Nagy L.G."/>
        </authorList>
    </citation>
    <scope>NUCLEOTIDE SEQUENCE [LARGE SCALE GENOMIC DNA]</scope>
    <source>
        <strain evidence="2 3">FP101781</strain>
    </source>
</reference>
<feature type="compositionally biased region" description="Acidic residues" evidence="1">
    <location>
        <begin position="612"/>
        <end position="624"/>
    </location>
</feature>
<proteinExistence type="predicted"/>
<feature type="compositionally biased region" description="Polar residues" evidence="1">
    <location>
        <begin position="585"/>
        <end position="604"/>
    </location>
</feature>
<evidence type="ECO:0000313" key="3">
    <source>
        <dbReference type="Proteomes" id="UP000298030"/>
    </source>
</evidence>
<name>A0A4Y7S6N0_COPMI</name>
<feature type="compositionally biased region" description="Acidic residues" evidence="1">
    <location>
        <begin position="476"/>
        <end position="491"/>
    </location>
</feature>
<evidence type="ECO:0000313" key="2">
    <source>
        <dbReference type="EMBL" id="TEB16902.1"/>
    </source>
</evidence>